<organism evidence="1 2">
    <name type="scientific">Blattamonas nauphoetae</name>
    <dbReference type="NCBI Taxonomy" id="2049346"/>
    <lineage>
        <taxon>Eukaryota</taxon>
        <taxon>Metamonada</taxon>
        <taxon>Preaxostyla</taxon>
        <taxon>Oxymonadida</taxon>
        <taxon>Blattamonas</taxon>
    </lineage>
</organism>
<keyword evidence="2" id="KW-1185">Reference proteome</keyword>
<evidence type="ECO:0000313" key="2">
    <source>
        <dbReference type="Proteomes" id="UP001281761"/>
    </source>
</evidence>
<reference evidence="1 2" key="1">
    <citation type="journal article" date="2022" name="bioRxiv">
        <title>Genomics of Preaxostyla Flagellates Illuminates Evolutionary Transitions and the Path Towards Mitochondrial Loss.</title>
        <authorList>
            <person name="Novak L.V.F."/>
            <person name="Treitli S.C."/>
            <person name="Pyrih J."/>
            <person name="Halakuc P."/>
            <person name="Pipaliya S.V."/>
            <person name="Vacek V."/>
            <person name="Brzon O."/>
            <person name="Soukal P."/>
            <person name="Eme L."/>
            <person name="Dacks J.B."/>
            <person name="Karnkowska A."/>
            <person name="Elias M."/>
            <person name="Hampl V."/>
        </authorList>
    </citation>
    <scope>NUCLEOTIDE SEQUENCE [LARGE SCALE GENOMIC DNA]</scope>
    <source>
        <strain evidence="1">NAU3</strain>
        <tissue evidence="1">Gut</tissue>
    </source>
</reference>
<name>A0ABQ9WNN3_9EUKA</name>
<accession>A0ABQ9WNN3</accession>
<protein>
    <submittedName>
        <fullName evidence="1">Uncharacterized protein</fullName>
    </submittedName>
</protein>
<comment type="caution">
    <text evidence="1">The sequence shown here is derived from an EMBL/GenBank/DDBJ whole genome shotgun (WGS) entry which is preliminary data.</text>
</comment>
<gene>
    <name evidence="1" type="ORF">BLNAU_23999</name>
</gene>
<evidence type="ECO:0000313" key="1">
    <source>
        <dbReference type="EMBL" id="KAK2941085.1"/>
    </source>
</evidence>
<dbReference type="Proteomes" id="UP001281761">
    <property type="component" value="Unassembled WGS sequence"/>
</dbReference>
<proteinExistence type="predicted"/>
<dbReference type="EMBL" id="JARBJD010000551">
    <property type="protein sequence ID" value="KAK2941085.1"/>
    <property type="molecule type" value="Genomic_DNA"/>
</dbReference>
<sequence length="441" mass="47255">MSHRVLPCPVKVSTIKSGRSGGKNVMIACQRFPVNDYDGYNYFVSGFNDSVAEGGTQNVNWAHLVTFWGNSGINGSQYSCCHLWIEMWDCGDQSKQCKTVTYAGNKVTANYKVIVAAGEYSPENGEETCILVNAKTVRIKGRDHPNMKVTAGILAVSAMSLTLNADSTDTWHLIEIDGSGSAALTNCILKGTGSEQNGRLVTIRGGSLTAVGCSMSVCDVSRESDVVDWGDSSRDGVCSFEGTTDIAGSSIQLEHESKQATLQITAVSSLMNTDTTTTVKTIDFAFQTPLSSSTPPLHLNWFLHASIVLLQVAWLCRDRSDSDLVLVARNRHRLSLNLCRRRHFQFCSFTGTLPTSFVSISSSSAFTLLSVGTVSFTSFSTTSSPSSSSELTLALISGLPTSTFTASTATLITNATGSLTSNTAISLHLCIAPDQILPFHS</sequence>